<proteinExistence type="predicted"/>
<evidence type="ECO:0000256" key="1">
    <source>
        <dbReference type="SAM" id="Phobius"/>
    </source>
</evidence>
<evidence type="ECO:0000313" key="2">
    <source>
        <dbReference type="EMBL" id="MCM4077896.1"/>
    </source>
</evidence>
<evidence type="ECO:0000313" key="3">
    <source>
        <dbReference type="Proteomes" id="UP001523216"/>
    </source>
</evidence>
<organism evidence="2 3">
    <name type="scientific">Paractinoplanes hotanensis</name>
    <dbReference type="NCBI Taxonomy" id="2906497"/>
    <lineage>
        <taxon>Bacteria</taxon>
        <taxon>Bacillati</taxon>
        <taxon>Actinomycetota</taxon>
        <taxon>Actinomycetes</taxon>
        <taxon>Micromonosporales</taxon>
        <taxon>Micromonosporaceae</taxon>
        <taxon>Paractinoplanes</taxon>
    </lineage>
</organism>
<gene>
    <name evidence="2" type="ORF">LXN57_09985</name>
</gene>
<keyword evidence="1" id="KW-0812">Transmembrane</keyword>
<name>A0ABT0XVS9_9ACTN</name>
<keyword evidence="1" id="KW-1133">Transmembrane helix</keyword>
<reference evidence="2 3" key="1">
    <citation type="submission" date="2022-06" db="EMBL/GenBank/DDBJ databases">
        <title>Actinoplanes abujensis sp. nov., isolated from Nigerian arid soil.</title>
        <authorList>
            <person name="Ding P."/>
        </authorList>
    </citation>
    <scope>NUCLEOTIDE SEQUENCE [LARGE SCALE GENOMIC DNA]</scope>
    <source>
        <strain evidence="3">TRM88002</strain>
    </source>
</reference>
<feature type="transmembrane region" description="Helical" evidence="1">
    <location>
        <begin position="40"/>
        <end position="62"/>
    </location>
</feature>
<accession>A0ABT0XVS9</accession>
<dbReference type="EMBL" id="JAMQOL010000012">
    <property type="protein sequence ID" value="MCM4077896.1"/>
    <property type="molecule type" value="Genomic_DNA"/>
</dbReference>
<comment type="caution">
    <text evidence="2">The sequence shown here is derived from an EMBL/GenBank/DDBJ whole genome shotgun (WGS) entry which is preliminary data.</text>
</comment>
<dbReference type="RefSeq" id="WP_251797749.1">
    <property type="nucleotide sequence ID" value="NZ_JAMQOL010000012.1"/>
</dbReference>
<keyword evidence="1" id="KW-0472">Membrane</keyword>
<dbReference type="Proteomes" id="UP001523216">
    <property type="component" value="Unassembled WGS sequence"/>
</dbReference>
<protein>
    <submittedName>
        <fullName evidence="2">Uncharacterized protein</fullName>
    </submittedName>
</protein>
<keyword evidence="3" id="KW-1185">Reference proteome</keyword>
<sequence length="123" mass="13246">MRRSARRFAALGPIVGAGALLHLLVPLAVAAKVTGAEALRSPIVWLCLHLFGWVAIGAVLLGRRRHSAGQLRLSQEAEQLNRSIALYRAAIECPLAGRPDDDQIGAIVDRIDDLLVALRPRDG</sequence>